<dbReference type="OrthoDB" id="158712at2759"/>
<name>A0A1Z5KPK3_FISSO</name>
<dbReference type="GO" id="GO:0003700">
    <property type="term" value="F:DNA-binding transcription factor activity"/>
    <property type="evidence" value="ECO:0007669"/>
    <property type="project" value="InterPro"/>
</dbReference>
<dbReference type="InterPro" id="IPR046347">
    <property type="entry name" value="bZIP_sf"/>
</dbReference>
<keyword evidence="3" id="KW-1185">Reference proteome</keyword>
<dbReference type="EMBL" id="BDSP01000271">
    <property type="protein sequence ID" value="GAX28240.1"/>
    <property type="molecule type" value="Genomic_DNA"/>
</dbReference>
<feature type="domain" description="BZIP" evidence="1">
    <location>
        <begin position="129"/>
        <end position="173"/>
    </location>
</feature>
<dbReference type="Proteomes" id="UP000198406">
    <property type="component" value="Unassembled WGS sequence"/>
</dbReference>
<dbReference type="SMART" id="SM00338">
    <property type="entry name" value="BRLZ"/>
    <property type="match status" value="1"/>
</dbReference>
<comment type="caution">
    <text evidence="2">The sequence shown here is derived from an EMBL/GenBank/DDBJ whole genome shotgun (WGS) entry which is preliminary data.</text>
</comment>
<accession>A0A1Z5KPK3</accession>
<proteinExistence type="predicted"/>
<evidence type="ECO:0000313" key="2">
    <source>
        <dbReference type="EMBL" id="GAX28240.1"/>
    </source>
</evidence>
<dbReference type="AlphaFoldDB" id="A0A1Z5KPK3"/>
<dbReference type="InParanoid" id="A0A1Z5KPK3"/>
<sequence length="364" mass="41398">MSYPATNEDYLKALEEAYRQGAAAAAQMALQEQQSINSNRGASCPDFSGQPMALNSNQHAAVLPFSVPDPLFHHVASQPQQQQQTEFIMPPPPPPSSMLQHDIAPAFPTQHRSFSMPDMSVYASQKQEDIKRYKRLARNRASARIRRLRKKQLVDEYESEVKSLGSNLQRLKEHEWGNSDDPPSLLQLLSMERGQDDLDPAQRQEVIASLLSQQLQVVQQLQELMQEQYALYEVATSDSTEFEELASILELTSSQRNEIRAQATGWMQEWQALQTVEDSLINMQENEWLSKNGVPEMVEELYALFNKNQLTKFLIWTDVNREAIDLVNIVNAVSNMGIEHDGPVFQFGVENNCDEGFHQSDLNF</sequence>
<dbReference type="Pfam" id="PF00170">
    <property type="entry name" value="bZIP_1"/>
    <property type="match status" value="1"/>
</dbReference>
<gene>
    <name evidence="2" type="ORF">FisN_27Hh110</name>
</gene>
<dbReference type="Gene3D" id="1.20.5.170">
    <property type="match status" value="1"/>
</dbReference>
<dbReference type="SUPFAM" id="SSF57959">
    <property type="entry name" value="Leucine zipper domain"/>
    <property type="match status" value="1"/>
</dbReference>
<dbReference type="PROSITE" id="PS50217">
    <property type="entry name" value="BZIP"/>
    <property type="match status" value="1"/>
</dbReference>
<dbReference type="InterPro" id="IPR004827">
    <property type="entry name" value="bZIP"/>
</dbReference>
<organism evidence="2 3">
    <name type="scientific">Fistulifera solaris</name>
    <name type="common">Oleaginous diatom</name>
    <dbReference type="NCBI Taxonomy" id="1519565"/>
    <lineage>
        <taxon>Eukaryota</taxon>
        <taxon>Sar</taxon>
        <taxon>Stramenopiles</taxon>
        <taxon>Ochrophyta</taxon>
        <taxon>Bacillariophyta</taxon>
        <taxon>Bacillariophyceae</taxon>
        <taxon>Bacillariophycidae</taxon>
        <taxon>Naviculales</taxon>
        <taxon>Naviculaceae</taxon>
        <taxon>Fistulifera</taxon>
    </lineage>
</organism>
<reference evidence="2 3" key="1">
    <citation type="journal article" date="2015" name="Plant Cell">
        <title>Oil accumulation by the oleaginous diatom Fistulifera solaris as revealed by the genome and transcriptome.</title>
        <authorList>
            <person name="Tanaka T."/>
            <person name="Maeda Y."/>
            <person name="Veluchamy A."/>
            <person name="Tanaka M."/>
            <person name="Abida H."/>
            <person name="Marechal E."/>
            <person name="Bowler C."/>
            <person name="Muto M."/>
            <person name="Sunaga Y."/>
            <person name="Tanaka M."/>
            <person name="Yoshino T."/>
            <person name="Taniguchi T."/>
            <person name="Fukuda Y."/>
            <person name="Nemoto M."/>
            <person name="Matsumoto M."/>
            <person name="Wong P.S."/>
            <person name="Aburatani S."/>
            <person name="Fujibuchi W."/>
        </authorList>
    </citation>
    <scope>NUCLEOTIDE SEQUENCE [LARGE SCALE GENOMIC DNA]</scope>
    <source>
        <strain evidence="2 3">JPCC DA0580</strain>
    </source>
</reference>
<evidence type="ECO:0000259" key="1">
    <source>
        <dbReference type="PROSITE" id="PS50217"/>
    </source>
</evidence>
<protein>
    <recommendedName>
        <fullName evidence="1">BZIP domain-containing protein</fullName>
    </recommendedName>
</protein>
<evidence type="ECO:0000313" key="3">
    <source>
        <dbReference type="Proteomes" id="UP000198406"/>
    </source>
</evidence>